<dbReference type="InterPro" id="IPR036188">
    <property type="entry name" value="FAD/NAD-bd_sf"/>
</dbReference>
<feature type="binding site" evidence="8">
    <location>
        <begin position="23"/>
        <end position="37"/>
    </location>
    <ligand>
        <name>FAD</name>
        <dbReference type="ChEBI" id="CHEBI:57692"/>
    </ligand>
</feature>
<reference evidence="11 12" key="2">
    <citation type="submission" date="2020-06" db="EMBL/GenBank/DDBJ databases">
        <title>Polyphasic characterization of a Rahnella strain isolated from tree sap.</title>
        <authorList>
            <person name="Kim I.S."/>
        </authorList>
    </citation>
    <scope>NUCLEOTIDE SEQUENCE [LARGE SCALE GENOMIC DNA]</scope>
    <source>
        <strain evidence="11 12">SAP-1</strain>
    </source>
</reference>
<dbReference type="NCBIfam" id="NF001933">
    <property type="entry name" value="PRK00711.1"/>
    <property type="match status" value="1"/>
</dbReference>
<sequence>MTQTSPSEYYAIHSVKMESSMRVVILGGGVVGVASAWYLAKAGHQVTVIDRQPGPAEETSAGNAGQISPGYAAPWAAPGVPLKAIKWMFQRHAPLAIRLDGSSTQLKWMWQMLRNCDMRHYQTNKSRMVRLAEYSRDCIKALREDTGIQYEGRQGGTLQLFRTEQQFASAAKDIAVLKEAGVPYQLLESSQLASAEPALAQVAHKLTGGLRLPNDETGDCQLFTRQLAEMARQAGVTFEFNKNVDRLWVENGQIAGVQCGNETVKADAYVVAFGSYSTALLADLVSIPVYPLKGYSLTIPISDESAAPFSTVLDETYKIAITRFDQRIRVGGMAEIVGFNTQLVKARRATLEMVVRDLYPNGGRIEDATFWTGLRPMTPDGTPIVGKTAFKNLYLNTGHGTLGWTMACGSGQLLADIISGVTPAIASDDLAVSRYRPGFVSPSEREQKIYPAS</sequence>
<dbReference type="InterPro" id="IPR023080">
    <property type="entry name" value="DadA"/>
</dbReference>
<dbReference type="HAMAP" id="MF_01202">
    <property type="entry name" value="DadA"/>
    <property type="match status" value="1"/>
</dbReference>
<dbReference type="AlphaFoldDB" id="A0A848MHB8"/>
<dbReference type="Pfam" id="PF01266">
    <property type="entry name" value="DAO"/>
    <property type="match status" value="1"/>
</dbReference>
<dbReference type="PANTHER" id="PTHR13847">
    <property type="entry name" value="SARCOSINE DEHYDROGENASE-RELATED"/>
    <property type="match status" value="1"/>
</dbReference>
<proteinExistence type="inferred from homology"/>
<keyword evidence="3 8" id="KW-0285">Flavoprotein</keyword>
<feature type="domain" description="FAD dependent oxidoreductase" evidence="10">
    <location>
        <begin position="22"/>
        <end position="416"/>
    </location>
</feature>
<evidence type="ECO:0000256" key="9">
    <source>
        <dbReference type="SAM" id="Phobius"/>
    </source>
</evidence>
<comment type="function">
    <text evidence="8">Oxidative deamination of D-amino acids.</text>
</comment>
<evidence type="ECO:0000256" key="1">
    <source>
        <dbReference type="ARBA" id="ARBA00001974"/>
    </source>
</evidence>
<dbReference type="GO" id="GO:0055130">
    <property type="term" value="P:D-alanine catabolic process"/>
    <property type="evidence" value="ECO:0007669"/>
    <property type="project" value="TreeGrafter"/>
</dbReference>
<evidence type="ECO:0000256" key="4">
    <source>
        <dbReference type="ARBA" id="ARBA00022827"/>
    </source>
</evidence>
<keyword evidence="4 8" id="KW-0274">FAD</keyword>
<evidence type="ECO:0000256" key="2">
    <source>
        <dbReference type="ARBA" id="ARBA00009410"/>
    </source>
</evidence>
<evidence type="ECO:0000259" key="10">
    <source>
        <dbReference type="Pfam" id="PF01266"/>
    </source>
</evidence>
<dbReference type="FunFam" id="3.50.50.60:FF:000020">
    <property type="entry name" value="D-amino acid dehydrogenase"/>
    <property type="match status" value="1"/>
</dbReference>
<evidence type="ECO:0000256" key="8">
    <source>
        <dbReference type="HAMAP-Rule" id="MF_01202"/>
    </source>
</evidence>
<dbReference type="EMBL" id="JAADJU010000003">
    <property type="protein sequence ID" value="NMP26726.1"/>
    <property type="molecule type" value="Genomic_DNA"/>
</dbReference>
<keyword evidence="9" id="KW-0472">Membrane</keyword>
<dbReference type="GO" id="GO:0005886">
    <property type="term" value="C:plasma membrane"/>
    <property type="evidence" value="ECO:0007669"/>
    <property type="project" value="TreeGrafter"/>
</dbReference>
<feature type="transmembrane region" description="Helical" evidence="9">
    <location>
        <begin position="21"/>
        <end position="40"/>
    </location>
</feature>
<dbReference type="GO" id="GO:0008718">
    <property type="term" value="F:D-amino-acid dehydrogenase activity"/>
    <property type="evidence" value="ECO:0007669"/>
    <property type="project" value="UniProtKB-UniRule"/>
</dbReference>
<keyword evidence="12" id="KW-1185">Reference proteome</keyword>
<dbReference type="Proteomes" id="UP000585363">
    <property type="component" value="Unassembled WGS sequence"/>
</dbReference>
<protein>
    <recommendedName>
        <fullName evidence="7 8">D-amino acid dehydrogenase</fullName>
        <ecNumber evidence="8">1.4.99.-</ecNumber>
    </recommendedName>
</protein>
<accession>A0A848MHB8</accession>
<keyword evidence="9" id="KW-0812">Transmembrane</keyword>
<gene>
    <name evidence="8" type="primary">dadA</name>
    <name evidence="11" type="ORF">GW590_07615</name>
</gene>
<reference evidence="11 12" key="1">
    <citation type="submission" date="2020-01" db="EMBL/GenBank/DDBJ databases">
        <authorList>
            <person name="Lee S.D."/>
        </authorList>
    </citation>
    <scope>NUCLEOTIDE SEQUENCE [LARGE SCALE GENOMIC DNA]</scope>
    <source>
        <strain evidence="11 12">SAP-1</strain>
    </source>
</reference>
<dbReference type="PANTHER" id="PTHR13847:SF280">
    <property type="entry name" value="D-AMINO ACID DEHYDROGENASE"/>
    <property type="match status" value="1"/>
</dbReference>
<comment type="caution">
    <text evidence="11">The sequence shown here is derived from an EMBL/GenBank/DDBJ whole genome shotgun (WGS) entry which is preliminary data.</text>
</comment>
<evidence type="ECO:0000256" key="7">
    <source>
        <dbReference type="ARBA" id="ARBA00071847"/>
    </source>
</evidence>
<dbReference type="EC" id="1.4.99.-" evidence="8"/>
<dbReference type="Gene3D" id="3.50.50.60">
    <property type="entry name" value="FAD/NAD(P)-binding domain"/>
    <property type="match status" value="2"/>
</dbReference>
<comment type="cofactor">
    <cofactor evidence="1 8">
        <name>FAD</name>
        <dbReference type="ChEBI" id="CHEBI:57692"/>
    </cofactor>
</comment>
<dbReference type="Gene3D" id="3.30.9.10">
    <property type="entry name" value="D-Amino Acid Oxidase, subunit A, domain 2"/>
    <property type="match status" value="1"/>
</dbReference>
<evidence type="ECO:0000256" key="5">
    <source>
        <dbReference type="ARBA" id="ARBA00023002"/>
    </source>
</evidence>
<dbReference type="InterPro" id="IPR006076">
    <property type="entry name" value="FAD-dep_OxRdtase"/>
</dbReference>
<dbReference type="GO" id="GO:0005737">
    <property type="term" value="C:cytoplasm"/>
    <property type="evidence" value="ECO:0007669"/>
    <property type="project" value="TreeGrafter"/>
</dbReference>
<keyword evidence="5 8" id="KW-0560">Oxidoreductase</keyword>
<dbReference type="SUPFAM" id="SSF54373">
    <property type="entry name" value="FAD-linked reductases, C-terminal domain"/>
    <property type="match status" value="1"/>
</dbReference>
<organism evidence="11 12">
    <name type="scientific">Rouxiella aceris</name>
    <dbReference type="NCBI Taxonomy" id="2703884"/>
    <lineage>
        <taxon>Bacteria</taxon>
        <taxon>Pseudomonadati</taxon>
        <taxon>Pseudomonadota</taxon>
        <taxon>Gammaproteobacteria</taxon>
        <taxon>Enterobacterales</taxon>
        <taxon>Yersiniaceae</taxon>
        <taxon>Rouxiella</taxon>
    </lineage>
</organism>
<evidence type="ECO:0000313" key="11">
    <source>
        <dbReference type="EMBL" id="NMP26726.1"/>
    </source>
</evidence>
<comment type="similarity">
    <text evidence="2 8">Belongs to the DadA oxidoreductase family.</text>
</comment>
<evidence type="ECO:0000256" key="6">
    <source>
        <dbReference type="ARBA" id="ARBA00047884"/>
    </source>
</evidence>
<evidence type="ECO:0000256" key="3">
    <source>
        <dbReference type="ARBA" id="ARBA00022630"/>
    </source>
</evidence>
<dbReference type="RefSeq" id="WP_169402416.1">
    <property type="nucleotide sequence ID" value="NZ_JAADJU010000003.1"/>
</dbReference>
<comment type="catalytic activity">
    <reaction evidence="6 8">
        <text>a D-alpha-amino acid + A + H2O = a 2-oxocarboxylate + AH2 + NH4(+)</text>
        <dbReference type="Rhea" id="RHEA:18125"/>
        <dbReference type="ChEBI" id="CHEBI:13193"/>
        <dbReference type="ChEBI" id="CHEBI:15377"/>
        <dbReference type="ChEBI" id="CHEBI:17499"/>
        <dbReference type="ChEBI" id="CHEBI:28938"/>
        <dbReference type="ChEBI" id="CHEBI:35179"/>
        <dbReference type="ChEBI" id="CHEBI:59871"/>
    </reaction>
</comment>
<dbReference type="SUPFAM" id="SSF51905">
    <property type="entry name" value="FAD/NAD(P)-binding domain"/>
    <property type="match status" value="1"/>
</dbReference>
<keyword evidence="9" id="KW-1133">Transmembrane helix</keyword>
<name>A0A848MHB8_9GAMM</name>
<evidence type="ECO:0000313" key="12">
    <source>
        <dbReference type="Proteomes" id="UP000585363"/>
    </source>
</evidence>